<evidence type="ECO:0000313" key="1">
    <source>
        <dbReference type="EMBL" id="KAI3746690.1"/>
    </source>
</evidence>
<accession>A0ACB9DJL7</accession>
<proteinExistence type="predicted"/>
<evidence type="ECO:0000313" key="2">
    <source>
        <dbReference type="Proteomes" id="UP001055879"/>
    </source>
</evidence>
<reference evidence="1 2" key="2">
    <citation type="journal article" date="2022" name="Mol. Ecol. Resour.">
        <title>The genomes of chicory, endive, great burdock and yacon provide insights into Asteraceae paleo-polyploidization history and plant inulin production.</title>
        <authorList>
            <person name="Fan W."/>
            <person name="Wang S."/>
            <person name="Wang H."/>
            <person name="Wang A."/>
            <person name="Jiang F."/>
            <person name="Liu H."/>
            <person name="Zhao H."/>
            <person name="Xu D."/>
            <person name="Zhang Y."/>
        </authorList>
    </citation>
    <scope>NUCLEOTIDE SEQUENCE [LARGE SCALE GENOMIC DNA]</scope>
    <source>
        <strain evidence="2">cv. Niubang</strain>
    </source>
</reference>
<dbReference type="EMBL" id="CM042049">
    <property type="protein sequence ID" value="KAI3746690.1"/>
    <property type="molecule type" value="Genomic_DNA"/>
</dbReference>
<gene>
    <name evidence="1" type="ORF">L6452_09129</name>
</gene>
<name>A0ACB9DJL7_ARCLA</name>
<protein>
    <submittedName>
        <fullName evidence="1">Uncharacterized protein</fullName>
    </submittedName>
</protein>
<keyword evidence="2" id="KW-1185">Reference proteome</keyword>
<reference evidence="2" key="1">
    <citation type="journal article" date="2022" name="Mol. Ecol. Resour.">
        <title>The genomes of chicory, endive, great burdock and yacon provide insights into Asteraceae palaeo-polyploidization history and plant inulin production.</title>
        <authorList>
            <person name="Fan W."/>
            <person name="Wang S."/>
            <person name="Wang H."/>
            <person name="Wang A."/>
            <person name="Jiang F."/>
            <person name="Liu H."/>
            <person name="Zhao H."/>
            <person name="Xu D."/>
            <person name="Zhang Y."/>
        </authorList>
    </citation>
    <scope>NUCLEOTIDE SEQUENCE [LARGE SCALE GENOMIC DNA]</scope>
    <source>
        <strain evidence="2">cv. Niubang</strain>
    </source>
</reference>
<dbReference type="Proteomes" id="UP001055879">
    <property type="component" value="Linkage Group LG03"/>
</dbReference>
<organism evidence="1 2">
    <name type="scientific">Arctium lappa</name>
    <name type="common">Greater burdock</name>
    <name type="synonym">Lappa major</name>
    <dbReference type="NCBI Taxonomy" id="4217"/>
    <lineage>
        <taxon>Eukaryota</taxon>
        <taxon>Viridiplantae</taxon>
        <taxon>Streptophyta</taxon>
        <taxon>Embryophyta</taxon>
        <taxon>Tracheophyta</taxon>
        <taxon>Spermatophyta</taxon>
        <taxon>Magnoliopsida</taxon>
        <taxon>eudicotyledons</taxon>
        <taxon>Gunneridae</taxon>
        <taxon>Pentapetalae</taxon>
        <taxon>asterids</taxon>
        <taxon>campanulids</taxon>
        <taxon>Asterales</taxon>
        <taxon>Asteraceae</taxon>
        <taxon>Carduoideae</taxon>
        <taxon>Cardueae</taxon>
        <taxon>Arctiinae</taxon>
        <taxon>Arctium</taxon>
    </lineage>
</organism>
<comment type="caution">
    <text evidence="1">The sequence shown here is derived from an EMBL/GenBank/DDBJ whole genome shotgun (WGS) entry which is preliminary data.</text>
</comment>
<sequence>MKRGRLKVKKDNKAHVDALRKSTQVTHVKDAPPRKDDAITKTVKCSKANDSDFVACPTSVGPSSSKASKCYVENRHMNVQHMRPTTLGWSFDLLKKRESSELDEARLGSVTFVLFSRETPMAIDTFTTPQDETEKETEEDTDRVRTENIKLMDDKITLIMTMKWETENLLESLLAKYPNDEAFANFIYILQDIYKYDIKYGSSGTRDFGEPSNHDNVPQGEEMSRVYVMKRTLIPLQKKARKEVPVVPQPCFDTEISPLNDVKPLTVVKAIMLDKGKGVCLEDEGSLKICKTMDERNHEFIADIPRQIPVISTRWSVRLGDHLRYPYVRKVVDMKVSVKVKRIHEWAQTCLVVLLDNGAKLIRRDLETLASSLQVSPKGVYLWTELLNYEEKYRNKDLIRRYFFITVVMEFFPIFDAGNHYLVVFNFKSPSIVVIDNRLWRGCSIDDTMGTYEHAVEILVMS</sequence>